<evidence type="ECO:0000256" key="2">
    <source>
        <dbReference type="SAM" id="MobiDB-lite"/>
    </source>
</evidence>
<evidence type="ECO:0000259" key="3">
    <source>
        <dbReference type="Pfam" id="PF24883"/>
    </source>
</evidence>
<feature type="region of interest" description="Disordered" evidence="2">
    <location>
        <begin position="233"/>
        <end position="254"/>
    </location>
</feature>
<dbReference type="PANTHER" id="PTHR10039:SF14">
    <property type="entry name" value="NACHT DOMAIN-CONTAINING PROTEIN"/>
    <property type="match status" value="1"/>
</dbReference>
<evidence type="ECO:0000313" key="4">
    <source>
        <dbReference type="EMBL" id="KAF5334448.1"/>
    </source>
</evidence>
<keyword evidence="5" id="KW-1185">Reference proteome</keyword>
<dbReference type="SUPFAM" id="SSF52540">
    <property type="entry name" value="P-loop containing nucleoside triphosphate hydrolases"/>
    <property type="match status" value="1"/>
</dbReference>
<evidence type="ECO:0000256" key="1">
    <source>
        <dbReference type="ARBA" id="ARBA00022737"/>
    </source>
</evidence>
<protein>
    <recommendedName>
        <fullName evidence="3">Nephrocystin 3-like N-terminal domain-containing protein</fullName>
    </recommendedName>
</protein>
<feature type="domain" description="Nephrocystin 3-like N-terminal" evidence="3">
    <location>
        <begin position="103"/>
        <end position="232"/>
    </location>
</feature>
<dbReference type="AlphaFoldDB" id="A0A8H5C5D8"/>
<evidence type="ECO:0000313" key="5">
    <source>
        <dbReference type="Proteomes" id="UP000541558"/>
    </source>
</evidence>
<dbReference type="Proteomes" id="UP000541558">
    <property type="component" value="Unassembled WGS sequence"/>
</dbReference>
<accession>A0A8H5C5D8</accession>
<dbReference type="InterPro" id="IPR056884">
    <property type="entry name" value="NPHP3-like_N"/>
</dbReference>
<dbReference type="EMBL" id="JAACJK010000069">
    <property type="protein sequence ID" value="KAF5334448.1"/>
    <property type="molecule type" value="Genomic_DNA"/>
</dbReference>
<dbReference type="Pfam" id="PF24883">
    <property type="entry name" value="NPHP3_N"/>
    <property type="match status" value="1"/>
</dbReference>
<proteinExistence type="predicted"/>
<dbReference type="Gene3D" id="3.40.50.300">
    <property type="entry name" value="P-loop containing nucleotide triphosphate hydrolases"/>
    <property type="match status" value="1"/>
</dbReference>
<dbReference type="PANTHER" id="PTHR10039">
    <property type="entry name" value="AMELOGENIN"/>
    <property type="match status" value="1"/>
</dbReference>
<gene>
    <name evidence="4" type="ORF">D9611_014473</name>
</gene>
<dbReference type="OrthoDB" id="538223at2759"/>
<sequence length="637" mass="70415">MTGPFAGAHDFKTGDNTFLTVEGNYFDYRTAPPLPGADSARQLLVNERTKSSHPVLRPHIAAGALHNSEDRCDTPKCHPETRVAVQNSIVAWAAHNALVADSNPKKDILWVTGPAGTGKTAIAGSVAETCSEQGMLAGAFFFSSFSGDARRRLKRYLVPTLAYQLIRHECFQGASREVELAIGRDPAIFELRLKDQLETLILGPSRASHQSRAPSLSDPKVVIIDGLDECEAPPPEADESTSGKYVHRRREAPRTNEDEQVEILEALLHMANEPAFPFHIVLFSRPDPAIRRFFSRPTTKIFPQIFLGNQYDPDSDIALFLRAKFAEIRLRHPAIPASWPSEEVIKLLVERASGQFIYAATVIRFVDRPSRNPQLLLTQVLETGIPSDPDSPNPLAPLDLLYTAIMSRSPDPRLLATWLAIIEADLKKGAYTSVGFIGWSVDVSPRPAFFWRALLSSYSGEADSLLENVSSLMAIPPCDDFNTEFHFYHRSFGEFLNSPRRCTSLYVSREMRDSLLQVRAVQVLKGNGPAFSLAATEEAMVFYTRFLQVFVALKVFCDAFVIASLKADLLACDSSWWMQKLSEVPGLTYVGQKKTSGLIYPCIGGAELNVLPEIMGDLFQDPSGSFVPVLLGTIARS</sequence>
<reference evidence="4 5" key="1">
    <citation type="journal article" date="2020" name="ISME J.">
        <title>Uncovering the hidden diversity of litter-decomposition mechanisms in mushroom-forming fungi.</title>
        <authorList>
            <person name="Floudas D."/>
            <person name="Bentzer J."/>
            <person name="Ahren D."/>
            <person name="Johansson T."/>
            <person name="Persson P."/>
            <person name="Tunlid A."/>
        </authorList>
    </citation>
    <scope>NUCLEOTIDE SEQUENCE [LARGE SCALE GENOMIC DNA]</scope>
    <source>
        <strain evidence="4 5">CBS 175.51</strain>
    </source>
</reference>
<keyword evidence="1" id="KW-0677">Repeat</keyword>
<comment type="caution">
    <text evidence="4">The sequence shown here is derived from an EMBL/GenBank/DDBJ whole genome shotgun (WGS) entry which is preliminary data.</text>
</comment>
<organism evidence="4 5">
    <name type="scientific">Ephemerocybe angulata</name>
    <dbReference type="NCBI Taxonomy" id="980116"/>
    <lineage>
        <taxon>Eukaryota</taxon>
        <taxon>Fungi</taxon>
        <taxon>Dikarya</taxon>
        <taxon>Basidiomycota</taxon>
        <taxon>Agaricomycotina</taxon>
        <taxon>Agaricomycetes</taxon>
        <taxon>Agaricomycetidae</taxon>
        <taxon>Agaricales</taxon>
        <taxon>Agaricineae</taxon>
        <taxon>Psathyrellaceae</taxon>
        <taxon>Ephemerocybe</taxon>
    </lineage>
</organism>
<name>A0A8H5C5D8_9AGAR</name>
<dbReference type="InterPro" id="IPR027417">
    <property type="entry name" value="P-loop_NTPase"/>
</dbReference>